<proteinExistence type="predicted"/>
<evidence type="ECO:0000313" key="3">
    <source>
        <dbReference type="Proteomes" id="UP000265515"/>
    </source>
</evidence>
<feature type="region of interest" description="Disordered" evidence="1">
    <location>
        <begin position="1"/>
        <end position="33"/>
    </location>
</feature>
<sequence>MKKDADLESSKNIALKKAKGKVASSNEDGESSLKTWMAENFGASLKRIADKLEVVDKKTKAADKHQEELAKKIKELHERKNESRSNEKRKRIVGNNSHAERLRSKSKSRSGGVKIRQPRILLSSDEENSEKCAQKALIEGQPNAQPSNEVQLEDIIKMLEIMAWKISRGAENATSDHKMDDKGKGKMSVIAKEDTPVVEGEDSDDESEKRKINRNTNCNADAKETGIIEYM</sequence>
<feature type="region of interest" description="Disordered" evidence="1">
    <location>
        <begin position="170"/>
        <end position="217"/>
    </location>
</feature>
<reference evidence="2 3" key="1">
    <citation type="journal article" date="2018" name="Cell">
        <title>The Chara Genome: Secondary Complexity and Implications for Plant Terrestrialization.</title>
        <authorList>
            <person name="Nishiyama T."/>
            <person name="Sakayama H."/>
            <person name="Vries J.D."/>
            <person name="Buschmann H."/>
            <person name="Saint-Marcoux D."/>
            <person name="Ullrich K.K."/>
            <person name="Haas F.B."/>
            <person name="Vanderstraeten L."/>
            <person name="Becker D."/>
            <person name="Lang D."/>
            <person name="Vosolsobe S."/>
            <person name="Rombauts S."/>
            <person name="Wilhelmsson P.K.I."/>
            <person name="Janitza P."/>
            <person name="Kern R."/>
            <person name="Heyl A."/>
            <person name="Rumpler F."/>
            <person name="Villalobos L.I.A.C."/>
            <person name="Clay J.M."/>
            <person name="Skokan R."/>
            <person name="Toyoda A."/>
            <person name="Suzuki Y."/>
            <person name="Kagoshima H."/>
            <person name="Schijlen E."/>
            <person name="Tajeshwar N."/>
            <person name="Catarino B."/>
            <person name="Hetherington A.J."/>
            <person name="Saltykova A."/>
            <person name="Bonnot C."/>
            <person name="Breuninger H."/>
            <person name="Symeonidi A."/>
            <person name="Radhakrishnan G.V."/>
            <person name="Van Nieuwerburgh F."/>
            <person name="Deforce D."/>
            <person name="Chang C."/>
            <person name="Karol K.G."/>
            <person name="Hedrich R."/>
            <person name="Ulvskov P."/>
            <person name="Glockner G."/>
            <person name="Delwiche C.F."/>
            <person name="Petrasek J."/>
            <person name="Van de Peer Y."/>
            <person name="Friml J."/>
            <person name="Beilby M."/>
            <person name="Dolan L."/>
            <person name="Kohara Y."/>
            <person name="Sugano S."/>
            <person name="Fujiyama A."/>
            <person name="Delaux P.-M."/>
            <person name="Quint M."/>
            <person name="TheiBen G."/>
            <person name="Hagemann M."/>
            <person name="Harholt J."/>
            <person name="Dunand C."/>
            <person name="Zachgo S."/>
            <person name="Langdale J."/>
            <person name="Maumus F."/>
            <person name="Straeten D.V.D."/>
            <person name="Gould S.B."/>
            <person name="Rensing S.A."/>
        </authorList>
    </citation>
    <scope>NUCLEOTIDE SEQUENCE [LARGE SCALE GENOMIC DNA]</scope>
    <source>
        <strain evidence="2 3">S276</strain>
    </source>
</reference>
<feature type="compositionally biased region" description="Basic and acidic residues" evidence="1">
    <location>
        <begin position="57"/>
        <end position="86"/>
    </location>
</feature>
<feature type="region of interest" description="Disordered" evidence="1">
    <location>
        <begin position="57"/>
        <end position="146"/>
    </location>
</feature>
<feature type="compositionally biased region" description="Basic and acidic residues" evidence="1">
    <location>
        <begin position="174"/>
        <end position="184"/>
    </location>
</feature>
<dbReference type="AlphaFoldDB" id="A0A388JYN9"/>
<evidence type="ECO:0000313" key="2">
    <source>
        <dbReference type="EMBL" id="GBG62930.1"/>
    </source>
</evidence>
<organism evidence="2 3">
    <name type="scientific">Chara braunii</name>
    <name type="common">Braun's stonewort</name>
    <dbReference type="NCBI Taxonomy" id="69332"/>
    <lineage>
        <taxon>Eukaryota</taxon>
        <taxon>Viridiplantae</taxon>
        <taxon>Streptophyta</taxon>
        <taxon>Charophyceae</taxon>
        <taxon>Charales</taxon>
        <taxon>Characeae</taxon>
        <taxon>Chara</taxon>
    </lineage>
</organism>
<accession>A0A388JYN9</accession>
<evidence type="ECO:0000256" key="1">
    <source>
        <dbReference type="SAM" id="MobiDB-lite"/>
    </source>
</evidence>
<protein>
    <submittedName>
        <fullName evidence="2">Uncharacterized protein</fullName>
    </submittedName>
</protein>
<name>A0A388JYN9_CHABU</name>
<dbReference type="Gramene" id="GBG62930">
    <property type="protein sequence ID" value="GBG62930"/>
    <property type="gene ID" value="CBR_g34301"/>
</dbReference>
<dbReference type="Proteomes" id="UP000265515">
    <property type="component" value="Unassembled WGS sequence"/>
</dbReference>
<dbReference type="EMBL" id="BFEA01000033">
    <property type="protein sequence ID" value="GBG62930.1"/>
    <property type="molecule type" value="Genomic_DNA"/>
</dbReference>
<gene>
    <name evidence="2" type="ORF">CBR_g34301</name>
</gene>
<keyword evidence="3" id="KW-1185">Reference proteome</keyword>
<comment type="caution">
    <text evidence="2">The sequence shown here is derived from an EMBL/GenBank/DDBJ whole genome shotgun (WGS) entry which is preliminary data.</text>
</comment>